<accession>A0A239H4N6</accession>
<dbReference type="Pfam" id="PF09912">
    <property type="entry name" value="DUF2141"/>
    <property type="match status" value="1"/>
</dbReference>
<dbReference type="EMBL" id="FZPD01000002">
    <property type="protein sequence ID" value="SNS76416.1"/>
    <property type="molecule type" value="Genomic_DNA"/>
</dbReference>
<organism evidence="1 2">
    <name type="scientific">Ekhidna lutea</name>
    <dbReference type="NCBI Taxonomy" id="447679"/>
    <lineage>
        <taxon>Bacteria</taxon>
        <taxon>Pseudomonadati</taxon>
        <taxon>Bacteroidota</taxon>
        <taxon>Cytophagia</taxon>
        <taxon>Cytophagales</taxon>
        <taxon>Reichenbachiellaceae</taxon>
        <taxon>Ekhidna</taxon>
    </lineage>
</organism>
<gene>
    <name evidence="1" type="ORF">SAMN05421640_1144</name>
</gene>
<dbReference type="Proteomes" id="UP000198393">
    <property type="component" value="Unassembled WGS sequence"/>
</dbReference>
<dbReference type="InterPro" id="IPR018673">
    <property type="entry name" value="DUF2141"/>
</dbReference>
<evidence type="ECO:0000313" key="1">
    <source>
        <dbReference type="EMBL" id="SNS76416.1"/>
    </source>
</evidence>
<sequence length="132" mass="14545">MLFTSVIAVAAIAQNPCELIVKVKNIKEIKGSLKIAIYDHEAHFLSKEIMSDGKSIEENEMKFTFKGLGKGIYAISIYQDENDNGKLDANFMGIPSEPYAFSNNAKGMFGPPSFEDCQFEVIGGTQEIIISL</sequence>
<evidence type="ECO:0000313" key="2">
    <source>
        <dbReference type="Proteomes" id="UP000198393"/>
    </source>
</evidence>
<keyword evidence="2" id="KW-1185">Reference proteome</keyword>
<dbReference type="OrthoDB" id="9788332at2"/>
<dbReference type="AlphaFoldDB" id="A0A239H4N6"/>
<protein>
    <submittedName>
        <fullName evidence="1">Uncharacterized conserved protein, DUF2141 family</fullName>
    </submittedName>
</protein>
<name>A0A239H4N6_EKHLU</name>
<reference evidence="1 2" key="1">
    <citation type="submission" date="2017-06" db="EMBL/GenBank/DDBJ databases">
        <authorList>
            <person name="Kim H.J."/>
            <person name="Triplett B.A."/>
        </authorList>
    </citation>
    <scope>NUCLEOTIDE SEQUENCE [LARGE SCALE GENOMIC DNA]</scope>
    <source>
        <strain evidence="1 2">DSM 19307</strain>
    </source>
</reference>
<proteinExistence type="predicted"/>